<accession>A0ABR7DAV2</accession>
<keyword evidence="2" id="KW-1185">Reference proteome</keyword>
<proteinExistence type="predicted"/>
<comment type="caution">
    <text evidence="1">The sequence shown here is derived from an EMBL/GenBank/DDBJ whole genome shotgun (WGS) entry which is preliminary data.</text>
</comment>
<gene>
    <name evidence="1" type="ORF">H8S20_06385</name>
</gene>
<dbReference type="EMBL" id="JACOOO010000009">
    <property type="protein sequence ID" value="MBC5628524.1"/>
    <property type="molecule type" value="Genomic_DNA"/>
</dbReference>
<reference evidence="1 2" key="1">
    <citation type="submission" date="2020-08" db="EMBL/GenBank/DDBJ databases">
        <title>Genome public.</title>
        <authorList>
            <person name="Liu C."/>
            <person name="Sun Q."/>
        </authorList>
    </citation>
    <scope>NUCLEOTIDE SEQUENCE [LARGE SCALE GENOMIC DNA]</scope>
    <source>
        <strain evidence="1 2">NSJ-6</strain>
    </source>
</reference>
<organism evidence="1 2">
    <name type="scientific">Clostridium hominis</name>
    <dbReference type="NCBI Taxonomy" id="2763036"/>
    <lineage>
        <taxon>Bacteria</taxon>
        <taxon>Bacillati</taxon>
        <taxon>Bacillota</taxon>
        <taxon>Clostridia</taxon>
        <taxon>Eubacteriales</taxon>
        <taxon>Clostridiaceae</taxon>
        <taxon>Clostridium</taxon>
    </lineage>
</organism>
<evidence type="ECO:0008006" key="3">
    <source>
        <dbReference type="Google" id="ProtNLM"/>
    </source>
</evidence>
<evidence type="ECO:0000313" key="1">
    <source>
        <dbReference type="EMBL" id="MBC5628524.1"/>
    </source>
</evidence>
<dbReference type="Proteomes" id="UP000596929">
    <property type="component" value="Unassembled WGS sequence"/>
</dbReference>
<evidence type="ECO:0000313" key="2">
    <source>
        <dbReference type="Proteomes" id="UP000596929"/>
    </source>
</evidence>
<protein>
    <recommendedName>
        <fullName evidence="3">Phage protein</fullName>
    </recommendedName>
</protein>
<name>A0ABR7DAV2_9CLOT</name>
<sequence>MVDIIAIVAKALESISLKGITVVQGWYDENINDTHITFCELSDRSNNISDDLEEDIAHTIQIDIWSKKDEWKLKKEVKKLMLNNDFGYIDGADFFETEDKIYHKALRFSYLEEVC</sequence>